<organism evidence="20 21">
    <name type="scientific">Lasallia pustulata</name>
    <dbReference type="NCBI Taxonomy" id="136370"/>
    <lineage>
        <taxon>Eukaryota</taxon>
        <taxon>Fungi</taxon>
        <taxon>Dikarya</taxon>
        <taxon>Ascomycota</taxon>
        <taxon>Pezizomycotina</taxon>
        <taxon>Lecanoromycetes</taxon>
        <taxon>OSLEUM clade</taxon>
        <taxon>Umbilicariomycetidae</taxon>
        <taxon>Umbilicariales</taxon>
        <taxon>Umbilicariaceae</taxon>
        <taxon>Lasallia</taxon>
    </lineage>
</organism>
<gene>
    <name evidence="20" type="ORF">FRX48_06150</name>
</gene>
<dbReference type="InterPro" id="IPR050310">
    <property type="entry name" value="VPS10-sortilin"/>
</dbReference>
<feature type="domain" description="VPS10" evidence="19">
    <location>
        <begin position="50"/>
        <end position="671"/>
    </location>
</feature>
<evidence type="ECO:0000313" key="20">
    <source>
        <dbReference type="EMBL" id="KAA6409539.1"/>
    </source>
</evidence>
<evidence type="ECO:0000256" key="15">
    <source>
        <dbReference type="ARBA" id="ARBA00031354"/>
    </source>
</evidence>
<dbReference type="Pfam" id="PF15902">
    <property type="entry name" value="Sortilin-Vps10"/>
    <property type="match status" value="2"/>
</dbReference>
<dbReference type="Gene3D" id="2.10.70.80">
    <property type="match status" value="2"/>
</dbReference>
<keyword evidence="4" id="KW-0813">Transport</keyword>
<dbReference type="EMBL" id="VXIT01000010">
    <property type="protein sequence ID" value="KAA6409539.1"/>
    <property type="molecule type" value="Genomic_DNA"/>
</dbReference>
<evidence type="ECO:0000256" key="17">
    <source>
        <dbReference type="SAM" id="Phobius"/>
    </source>
</evidence>
<feature type="signal peptide" evidence="18">
    <location>
        <begin position="1"/>
        <end position="25"/>
    </location>
</feature>
<accession>A0A5M8PJC6</accession>
<dbReference type="SMART" id="SM00602">
    <property type="entry name" value="VPS10"/>
    <property type="match status" value="2"/>
</dbReference>
<keyword evidence="6" id="KW-0677">Repeat</keyword>
<comment type="caution">
    <text evidence="20">The sequence shown here is derived from an EMBL/GenBank/DDBJ whole genome shotgun (WGS) entry which is preliminary data.</text>
</comment>
<evidence type="ECO:0000256" key="3">
    <source>
        <dbReference type="ARBA" id="ARBA00015369"/>
    </source>
</evidence>
<keyword evidence="12" id="KW-0325">Glycoprotein</keyword>
<evidence type="ECO:0000313" key="21">
    <source>
        <dbReference type="Proteomes" id="UP000324767"/>
    </source>
</evidence>
<dbReference type="PANTHER" id="PTHR12106">
    <property type="entry name" value="SORTILIN RELATED"/>
    <property type="match status" value="1"/>
</dbReference>
<feature type="transmembrane region" description="Helical" evidence="17">
    <location>
        <begin position="1356"/>
        <end position="1381"/>
    </location>
</feature>
<proteinExistence type="predicted"/>
<evidence type="ECO:0000256" key="12">
    <source>
        <dbReference type="ARBA" id="ARBA00023180"/>
    </source>
</evidence>
<dbReference type="InterPro" id="IPR006581">
    <property type="entry name" value="VPS10"/>
</dbReference>
<name>A0A5M8PJC6_9LECA</name>
<protein>
    <recommendedName>
        <fullName evidence="3">Vacuolar protein sorting/targeting protein 10</fullName>
    </recommendedName>
    <alternativeName>
        <fullName evidence="15">Carboxypeptidase Y receptor</fullName>
    </alternativeName>
    <alternativeName>
        <fullName evidence="14 16">Sortilin VPS10</fullName>
    </alternativeName>
</protein>
<keyword evidence="5 17" id="KW-0812">Transmembrane</keyword>
<dbReference type="Proteomes" id="UP000324767">
    <property type="component" value="Unassembled WGS sequence"/>
</dbReference>
<evidence type="ECO:0000256" key="2">
    <source>
        <dbReference type="ARBA" id="ARBA00004488"/>
    </source>
</evidence>
<evidence type="ECO:0000256" key="16">
    <source>
        <dbReference type="ARBA" id="ARBA00031902"/>
    </source>
</evidence>
<feature type="domain" description="VPS10" evidence="19">
    <location>
        <begin position="707"/>
        <end position="1348"/>
    </location>
</feature>
<evidence type="ECO:0000256" key="6">
    <source>
        <dbReference type="ARBA" id="ARBA00022737"/>
    </source>
</evidence>
<keyword evidence="7" id="KW-0653">Protein transport</keyword>
<evidence type="ECO:0000256" key="11">
    <source>
        <dbReference type="ARBA" id="ARBA00023170"/>
    </source>
</evidence>
<dbReference type="GO" id="GO:0006896">
    <property type="term" value="P:Golgi to vacuole transport"/>
    <property type="evidence" value="ECO:0007669"/>
    <property type="project" value="TreeGrafter"/>
</dbReference>
<dbReference type="Gene3D" id="2.130.10.10">
    <property type="entry name" value="YVTN repeat-like/Quinoprotein amine dehydrogenase"/>
    <property type="match status" value="2"/>
</dbReference>
<keyword evidence="10 17" id="KW-0472">Membrane</keyword>
<keyword evidence="9" id="KW-0333">Golgi apparatus</keyword>
<evidence type="ECO:0000256" key="14">
    <source>
        <dbReference type="ARBA" id="ARBA00031250"/>
    </source>
</evidence>
<dbReference type="GO" id="GO:0006623">
    <property type="term" value="P:protein targeting to vacuole"/>
    <property type="evidence" value="ECO:0007669"/>
    <property type="project" value="TreeGrafter"/>
</dbReference>
<reference evidence="20 21" key="1">
    <citation type="submission" date="2019-09" db="EMBL/GenBank/DDBJ databases">
        <title>The hologenome of the rock-dwelling lichen Lasallia pustulata.</title>
        <authorList>
            <person name="Greshake Tzovaras B."/>
            <person name="Segers F."/>
            <person name="Bicker A."/>
            <person name="Dal Grande F."/>
            <person name="Otte J."/>
            <person name="Hankeln T."/>
            <person name="Schmitt I."/>
            <person name="Ebersberger I."/>
        </authorList>
    </citation>
    <scope>NUCLEOTIDE SEQUENCE [LARGE SCALE GENOMIC DNA]</scope>
    <source>
        <strain evidence="20">A1-1</strain>
    </source>
</reference>
<dbReference type="GO" id="GO:0006895">
    <property type="term" value="P:Golgi to endosome transport"/>
    <property type="evidence" value="ECO:0007669"/>
    <property type="project" value="TreeGrafter"/>
</dbReference>
<sequence>MRLRSPPTMLILPLVILLSVWCAHAKDGPRISSTSFDNPPSNLFYFEDTDILLMQDRDAGNVWRSEDAGETWEPVKGVDEGEAWDLWKHPYDNKVAYVLGMKTRHWVTEDQGKSWRTFETEATPTLFRPPLSFHAGDSSKVLMHGQACSGWECKEETYYTTNSFKKIRTLRGDTRGCIFAHSTPLFRSSNDDTHDDRILCVVKGRYSPWPSDNRLVVSDDFFETETEPNLDGGRTVQGIISMAVVKGFLLAAAKAENTVELALYVTDDAKTWHRAEFPNDQKLEEEAYTILESTNYSIQVDVMTTKPTSAMGVLFSSNSNGTYFTRNIEHTNRNFMGRVDFEKIHGIQGIVLVNVVENWEEVEKTDLGNKKIKSKISFDDGRTFRAITAGTEELHLHSVTDISNAGRVFSSPAPGLVMGVGNTGLYLKDYTEGDLYVSDDAGLTWIRALGEAHKYEFGDQGAVLVAIYDEGPASEISYSTNHGLNWETADLGQKIRAQLLTTTPDSTSLKFVLLGTASVGDKREHIIFSIDFDGLHEGKCKEEDFDDYWCARLDNHGKPDCLMGHKQFYRRRKADSDCFVDEEFKDPLPRYEQCTCTEEDFECDYNFIPGDGGRTCKPAGILPIAEGDCENVDDTFMGSSGFRLIPGNECNPKGGVDLEKPISRPCQDSVQIPASGEVSSKITKFSAKDFREYYYLERGSTSSAVDETVVMRTDSQEIYISRDHGTTWKEIMKGEDITAIYPHQYISDIVYFLTGTTKVHYTVNRGATYSAFLAPEEPNQDRLQIIGFHPDYPDWLLWTGAVNCEGLDSADCHSVVYVSEDRGDNWHTMLRYVRKCEFIKKEGRGGNEELEKLVYCEQFKDEKLDSPLQLLSSTDWFAESQVHFPDIIDFATMSEFIIVAAKATDQKSLKVDASVDGKTFADAQFPSNFNVPVQKAYTVLDSSTHAVFLHVTVGSREDFEYGSIIKSNSNGTSYVMSLNGVNRNTPGYVDFEKMQGLEGVAIVNVVENIDQAEKGQAKKLKTMITHNDGAEWSLIPAPDKDAEGNSFDCEVKDVGKCSLHLHGYTERKDPRDTFSSPSAVGLMMGVGNVGEYLTRKADGDTFITRDGGIEWHAVKKGSYMWEYGDQGSIIVIVEEGAATDVIYYTLDEGANWVAYKFSESKMEIADISTVPSDNSRNFLLWGREVESRSEIVTVNLDFTGLAERQRQCVLVENDPDAKDSDYDLWEPKHPSQKDNCLFGHVSQYHRKKPDADCYNGRMIHQLHKIGRNCSCIRSDFECDYNYERQTDNSCQLVPGLKPADHSAICAADPTRTSYFEPTGYRRIQLSTCQGGRELEYTSAEHPCPGREDQYRKSHAGIGAVGLFFAVVVPVIVAAGVGWYIWRNGVGKFGRIRLG</sequence>
<dbReference type="InterPro" id="IPR015943">
    <property type="entry name" value="WD40/YVTN_repeat-like_dom_sf"/>
</dbReference>
<keyword evidence="8 17" id="KW-1133">Transmembrane helix</keyword>
<dbReference type="FunFam" id="3.30.60.270:FF:000005">
    <property type="entry name" value="Sortilin"/>
    <property type="match status" value="2"/>
</dbReference>
<dbReference type="OrthoDB" id="443634at2759"/>
<evidence type="ECO:0000256" key="10">
    <source>
        <dbReference type="ARBA" id="ARBA00023136"/>
    </source>
</evidence>
<evidence type="ECO:0000256" key="13">
    <source>
        <dbReference type="ARBA" id="ARBA00025569"/>
    </source>
</evidence>
<dbReference type="InterPro" id="IPR031778">
    <property type="entry name" value="Sortilin_N"/>
</dbReference>
<dbReference type="GO" id="GO:0005794">
    <property type="term" value="C:Golgi apparatus"/>
    <property type="evidence" value="ECO:0007669"/>
    <property type="project" value="UniProtKB-SubCell"/>
</dbReference>
<evidence type="ECO:0000256" key="18">
    <source>
        <dbReference type="SAM" id="SignalP"/>
    </source>
</evidence>
<comment type="subcellular location">
    <subcellularLocation>
        <location evidence="1">Golgi apparatus</location>
        <location evidence="1">trans-Golgi network membrane</location>
        <topology evidence="1">Multi-pass membrane protein</topology>
    </subcellularLocation>
    <subcellularLocation>
        <location evidence="2">Prevacuolar compartment membrane</location>
        <topology evidence="2">Multi-pass membrane protein</topology>
    </subcellularLocation>
</comment>
<dbReference type="GO" id="GO:0005829">
    <property type="term" value="C:cytosol"/>
    <property type="evidence" value="ECO:0007669"/>
    <property type="project" value="GOC"/>
</dbReference>
<feature type="chain" id="PRO_5024409508" description="Vacuolar protein sorting/targeting protein 10" evidence="18">
    <location>
        <begin position="26"/>
        <end position="1394"/>
    </location>
</feature>
<dbReference type="SUPFAM" id="SSF110296">
    <property type="entry name" value="Oligoxyloglucan reducing end-specific cellobiohydrolase"/>
    <property type="match status" value="2"/>
</dbReference>
<evidence type="ECO:0000256" key="1">
    <source>
        <dbReference type="ARBA" id="ARBA00004166"/>
    </source>
</evidence>
<evidence type="ECO:0000256" key="9">
    <source>
        <dbReference type="ARBA" id="ARBA00023034"/>
    </source>
</evidence>
<comment type="function">
    <text evidence="13">Functions as a sorting receptor in the Golgi compartment required for the intracellular sorting and delivery of soluble vacuolar proteins, like carboxypeptidase Y (CPY) and proteinase A. Executes multiple rounds of sorting by cycling between the late Golgi and a prevacuolar endosome-like compartment.</text>
</comment>
<keyword evidence="11" id="KW-0675">Receptor</keyword>
<dbReference type="PANTHER" id="PTHR12106:SF27">
    <property type="entry name" value="SORTILIN-RELATED RECEPTOR"/>
    <property type="match status" value="1"/>
</dbReference>
<evidence type="ECO:0000256" key="8">
    <source>
        <dbReference type="ARBA" id="ARBA00022989"/>
    </source>
</evidence>
<dbReference type="Gene3D" id="3.30.60.270">
    <property type="match status" value="2"/>
</dbReference>
<dbReference type="GO" id="GO:0016020">
    <property type="term" value="C:membrane"/>
    <property type="evidence" value="ECO:0007669"/>
    <property type="project" value="InterPro"/>
</dbReference>
<dbReference type="InterPro" id="IPR031777">
    <property type="entry name" value="Sortilin_C"/>
</dbReference>
<evidence type="ECO:0000256" key="4">
    <source>
        <dbReference type="ARBA" id="ARBA00022448"/>
    </source>
</evidence>
<dbReference type="Pfam" id="PF15901">
    <property type="entry name" value="Sortilin_C"/>
    <property type="match status" value="2"/>
</dbReference>
<evidence type="ECO:0000256" key="5">
    <source>
        <dbReference type="ARBA" id="ARBA00022692"/>
    </source>
</evidence>
<evidence type="ECO:0000256" key="7">
    <source>
        <dbReference type="ARBA" id="ARBA00022927"/>
    </source>
</evidence>
<keyword evidence="18" id="KW-0732">Signal</keyword>
<evidence type="ECO:0000259" key="19">
    <source>
        <dbReference type="SMART" id="SM00602"/>
    </source>
</evidence>